<organism evidence="1 2">
    <name type="scientific">Trifolium pratense</name>
    <name type="common">Red clover</name>
    <dbReference type="NCBI Taxonomy" id="57577"/>
    <lineage>
        <taxon>Eukaryota</taxon>
        <taxon>Viridiplantae</taxon>
        <taxon>Streptophyta</taxon>
        <taxon>Embryophyta</taxon>
        <taxon>Tracheophyta</taxon>
        <taxon>Spermatophyta</taxon>
        <taxon>Magnoliopsida</taxon>
        <taxon>eudicotyledons</taxon>
        <taxon>Gunneridae</taxon>
        <taxon>Pentapetalae</taxon>
        <taxon>rosids</taxon>
        <taxon>fabids</taxon>
        <taxon>Fabales</taxon>
        <taxon>Fabaceae</taxon>
        <taxon>Papilionoideae</taxon>
        <taxon>50 kb inversion clade</taxon>
        <taxon>NPAAA clade</taxon>
        <taxon>Hologalegina</taxon>
        <taxon>IRL clade</taxon>
        <taxon>Trifolieae</taxon>
        <taxon>Trifolium</taxon>
    </lineage>
</organism>
<comment type="caution">
    <text evidence="1">The sequence shown here is derived from an EMBL/GenBank/DDBJ whole genome shotgun (WGS) entry which is preliminary data.</text>
</comment>
<proteinExistence type="predicted"/>
<accession>A0ACB0JHK2</accession>
<gene>
    <name evidence="1" type="ORF">MILVUS5_LOCUS12708</name>
</gene>
<evidence type="ECO:0000313" key="1">
    <source>
        <dbReference type="EMBL" id="CAJ2643485.1"/>
    </source>
</evidence>
<dbReference type="Proteomes" id="UP001177021">
    <property type="component" value="Unassembled WGS sequence"/>
</dbReference>
<evidence type="ECO:0000313" key="2">
    <source>
        <dbReference type="Proteomes" id="UP001177021"/>
    </source>
</evidence>
<sequence length="903" mass="102247">MAEDPPRNEGAGMRPCHNSPRRLAHLARPPRGARQTEMKTGLLQLLYANPFTGLSHEDPYNHLVKFYEIAGSLGAPEAEEEAVFMRMFPHSLIGKAKDWYLDLPAQVMTNWNTLEEKFLDRFFPHHKFMESKTSIAVFSQGSNETLCEAWDRYKAMLRKCPNHGFDELTQIHIFRNGLLQDSKLLLDATAGGSLLSLSAADATTIIEKMSLSDRQSERSKTQRKPGILELDPSDAVLAQNKLLTNTVEELSKQMSKLMTLQEGSGKAKQVASCELCTGNHPTGHCPPSLEEVNFMANQQRQSQYPNNAGYQRGNNSNYGQGWKQDGGSANRQRQYESYSQPPVQQTQNSNLEEALRSFIEMQTKQNQQQNVMNQQQNQFVQETQVYQRGNDAVLRNLETQIGQIAKEMANNKNPGGSFAANTEPNPKEQCKSVTTRSGKEVGKGIGDKTEEEVLTRKEKEGVEVSEKEVEENNEGDLVENQKNEKNEKKEEFEGEVSEEKRKKKQKAREEKSIQKNPPVQHLPYPHAPSKKDKERQYARFLDIFKRLQINIPFAEALEQMPTAIIQRTLPTKEKDPGRVTLPVTIGNVNVGKALIDLGSSINLIPLSVIKQIGGLDVTRTRMTLQLADKSITRPSGMAEDVLVKVDKFMFPIDFVVMDIEEDDDVPLILGRPFMKTARMMIDIDDGVMKVRVQDEEVSFNLWEAIKHPNEKDICFKLDATDEAILDVRKQAHQPSSLEQALTESFEALDPEKEEEVESFLKQLDALKEVTPLEAKIEELKNDERPGEVKLELKTLPSHLKYAFLEEEEKKPVIISNSLSADEEKSLIQILKENKEAIGWSLSDLKGISPSYCMHNIMMEDDYKPVAQPQRRLNPTMKEVVRNEYLGESGSGGPEERWDDSNHK</sequence>
<protein>
    <submittedName>
        <fullName evidence="1">Uncharacterized protein</fullName>
    </submittedName>
</protein>
<name>A0ACB0JHK2_TRIPR</name>
<keyword evidence="2" id="KW-1185">Reference proteome</keyword>
<reference evidence="1" key="1">
    <citation type="submission" date="2023-10" db="EMBL/GenBank/DDBJ databases">
        <authorList>
            <person name="Rodriguez Cubillos JULIANA M."/>
            <person name="De Vega J."/>
        </authorList>
    </citation>
    <scope>NUCLEOTIDE SEQUENCE</scope>
</reference>
<dbReference type="EMBL" id="CASHSV030000034">
    <property type="protein sequence ID" value="CAJ2643485.1"/>
    <property type="molecule type" value="Genomic_DNA"/>
</dbReference>